<dbReference type="CDD" id="cd23767">
    <property type="entry name" value="IQCD"/>
    <property type="match status" value="1"/>
</dbReference>
<proteinExistence type="predicted"/>
<dbReference type="InterPro" id="IPR013083">
    <property type="entry name" value="Znf_RING/FYVE/PHD"/>
</dbReference>
<feature type="domain" description="RING-type" evidence="5">
    <location>
        <begin position="146"/>
        <end position="188"/>
    </location>
</feature>
<dbReference type="InterPro" id="IPR001841">
    <property type="entry name" value="Znf_RING"/>
</dbReference>
<dbReference type="GO" id="GO:0008270">
    <property type="term" value="F:zinc ion binding"/>
    <property type="evidence" value="ECO:0007669"/>
    <property type="project" value="UniProtKB-KW"/>
</dbReference>
<dbReference type="SUPFAM" id="SSF57850">
    <property type="entry name" value="RING/U-box"/>
    <property type="match status" value="2"/>
</dbReference>
<gene>
    <name evidence="6" type="primary">RNF32</name>
</gene>
<dbReference type="PROSITE" id="PS50096">
    <property type="entry name" value="IQ"/>
    <property type="match status" value="1"/>
</dbReference>
<evidence type="ECO:0000256" key="2">
    <source>
        <dbReference type="ARBA" id="ARBA00022771"/>
    </source>
</evidence>
<dbReference type="GO" id="GO:0016235">
    <property type="term" value="C:aggresome"/>
    <property type="evidence" value="ECO:0007669"/>
    <property type="project" value="Ensembl"/>
</dbReference>
<dbReference type="Pfam" id="PF13639">
    <property type="entry name" value="zf-RING_2"/>
    <property type="match status" value="1"/>
</dbReference>
<evidence type="ECO:0000256" key="1">
    <source>
        <dbReference type="ARBA" id="ARBA00022723"/>
    </source>
</evidence>
<dbReference type="PANTHER" id="PTHR14991:SF0">
    <property type="entry name" value="RING FINGER PROTEIN 32"/>
    <property type="match status" value="1"/>
</dbReference>
<dbReference type="PANTHER" id="PTHR14991">
    <property type="entry name" value="RING FINGER PROTEIN 32"/>
    <property type="match status" value="1"/>
</dbReference>
<dbReference type="GO" id="GO:0005829">
    <property type="term" value="C:cytosol"/>
    <property type="evidence" value="ECO:0007669"/>
    <property type="project" value="Ensembl"/>
</dbReference>
<dbReference type="AlphaFoldDB" id="A0A8D0G4W6"/>
<evidence type="ECO:0000313" key="6">
    <source>
        <dbReference type="Ensembl" id="ENSSPUP00000003289.1"/>
    </source>
</evidence>
<dbReference type="CDD" id="cd16678">
    <property type="entry name" value="RING-H2_RNF32_rpt2"/>
    <property type="match status" value="1"/>
</dbReference>
<evidence type="ECO:0000259" key="5">
    <source>
        <dbReference type="PROSITE" id="PS50089"/>
    </source>
</evidence>
<accession>A0A8D0G4W6</accession>
<keyword evidence="1" id="KW-0479">Metal-binding</keyword>
<evidence type="ECO:0000256" key="4">
    <source>
        <dbReference type="PROSITE-ProRule" id="PRU00175"/>
    </source>
</evidence>
<dbReference type="Pfam" id="PF00612">
    <property type="entry name" value="IQ"/>
    <property type="match status" value="1"/>
</dbReference>
<evidence type="ECO:0000313" key="7">
    <source>
        <dbReference type="Proteomes" id="UP000694392"/>
    </source>
</evidence>
<dbReference type="Gene3D" id="1.20.5.190">
    <property type="match status" value="1"/>
</dbReference>
<dbReference type="Pfam" id="PF13445">
    <property type="entry name" value="zf-RING_UBOX"/>
    <property type="match status" value="1"/>
</dbReference>
<sequence>MNGASPFSFEDKWFITISSSQCKNKINLQAVTAVALQDHILQSLQLQNLSLTDPFKSTLRNKKNTYKPVNKETIRAVVDTGLRKMDMHHQKKEDPEKECVLDPYPPPLTLAQKLGLVQPPALPLTTEEWDKVKQRSIKQGDSMQQCAICREEFGLQSQVLLSCSHVFHRACLRAFEKFAGRKTCPMCRKKQYQTRLIHDGARLFKIKCATRIQSCWRGYIVRKWYRNLRKIVPPKDPKLRKRFFEEKFTEISSRLLNSYDTHIEELFSEIDSSVAASRNVIQQLEEKFALLIDYVEWEKIQMQAFRQEIFDCPICIMTLYQTAHRQGAFSKDDDNQFPRQTVLLSCSHVFHHICLQAFEEFSLGERHVCPLCRSCYQKKILEC</sequence>
<reference evidence="6" key="1">
    <citation type="submission" date="2025-08" db="UniProtKB">
        <authorList>
            <consortium name="Ensembl"/>
        </authorList>
    </citation>
    <scope>IDENTIFICATION</scope>
</reference>
<dbReference type="InterPro" id="IPR000048">
    <property type="entry name" value="IQ_motif_EF-hand-BS"/>
</dbReference>
<dbReference type="SMART" id="SM00184">
    <property type="entry name" value="RING"/>
    <property type="match status" value="2"/>
</dbReference>
<protein>
    <submittedName>
        <fullName evidence="6">Ring finger protein 32</fullName>
    </submittedName>
</protein>
<dbReference type="OMA" id="PQENDWD"/>
<keyword evidence="7" id="KW-1185">Reference proteome</keyword>
<name>A0A8D0G4W6_SPHPU</name>
<keyword evidence="2 4" id="KW-0863">Zinc-finger</keyword>
<reference evidence="6" key="2">
    <citation type="submission" date="2025-09" db="UniProtKB">
        <authorList>
            <consortium name="Ensembl"/>
        </authorList>
    </citation>
    <scope>IDENTIFICATION</scope>
</reference>
<dbReference type="GO" id="GO:0005768">
    <property type="term" value="C:endosome"/>
    <property type="evidence" value="ECO:0007669"/>
    <property type="project" value="Ensembl"/>
</dbReference>
<evidence type="ECO:0000256" key="3">
    <source>
        <dbReference type="ARBA" id="ARBA00022833"/>
    </source>
</evidence>
<organism evidence="6 7">
    <name type="scientific">Sphenodon punctatus</name>
    <name type="common">Tuatara</name>
    <name type="synonym">Hatteria punctata</name>
    <dbReference type="NCBI Taxonomy" id="8508"/>
    <lineage>
        <taxon>Eukaryota</taxon>
        <taxon>Metazoa</taxon>
        <taxon>Chordata</taxon>
        <taxon>Craniata</taxon>
        <taxon>Vertebrata</taxon>
        <taxon>Euteleostomi</taxon>
        <taxon>Lepidosauria</taxon>
        <taxon>Sphenodontia</taxon>
        <taxon>Sphenodontidae</taxon>
        <taxon>Sphenodon</taxon>
    </lineage>
</organism>
<dbReference type="CDD" id="cd16677">
    <property type="entry name" value="RING-H2_RNF32_rpt1"/>
    <property type="match status" value="1"/>
</dbReference>
<feature type="domain" description="RING-type" evidence="5">
    <location>
        <begin position="312"/>
        <end position="373"/>
    </location>
</feature>
<dbReference type="InterPro" id="IPR042862">
    <property type="entry name" value="RNF32"/>
</dbReference>
<dbReference type="GeneTree" id="ENSGT00390000003759"/>
<dbReference type="GO" id="GO:0016604">
    <property type="term" value="C:nuclear body"/>
    <property type="evidence" value="ECO:0007669"/>
    <property type="project" value="Ensembl"/>
</dbReference>
<dbReference type="InterPro" id="IPR027370">
    <property type="entry name" value="Znf-RING_euk"/>
</dbReference>
<dbReference type="Ensembl" id="ENSSPUT00000003488.1">
    <property type="protein sequence ID" value="ENSSPUP00000003289.1"/>
    <property type="gene ID" value="ENSSPUG00000002518.1"/>
</dbReference>
<dbReference type="Gene3D" id="3.30.40.10">
    <property type="entry name" value="Zinc/RING finger domain, C3HC4 (zinc finger)"/>
    <property type="match status" value="2"/>
</dbReference>
<keyword evidence="3" id="KW-0862">Zinc</keyword>
<dbReference type="PROSITE" id="PS50089">
    <property type="entry name" value="ZF_RING_2"/>
    <property type="match status" value="2"/>
</dbReference>
<dbReference type="Proteomes" id="UP000694392">
    <property type="component" value="Unplaced"/>
</dbReference>